<dbReference type="GO" id="GO:0014069">
    <property type="term" value="C:postsynaptic density"/>
    <property type="evidence" value="ECO:0007669"/>
    <property type="project" value="UniProtKB-SubCell"/>
</dbReference>
<evidence type="ECO:0000256" key="6">
    <source>
        <dbReference type="ARBA" id="ARBA00007589"/>
    </source>
</evidence>
<evidence type="ECO:0000256" key="23">
    <source>
        <dbReference type="ARBA" id="ARBA00023268"/>
    </source>
</evidence>
<dbReference type="GO" id="GO:0061599">
    <property type="term" value="F:molybdopterin molybdotransferase activity"/>
    <property type="evidence" value="ECO:0000318"/>
    <property type="project" value="GO_Central"/>
</dbReference>
<keyword evidence="23" id="KW-0511">Multifunctional enzyme</keyword>
<dbReference type="Gene3D" id="2.40.340.10">
    <property type="entry name" value="MoeA, C-terminal, domain IV"/>
    <property type="match status" value="1"/>
</dbReference>
<gene>
    <name evidence="35" type="ORF">DAPPUDRAFT_317081</name>
</gene>
<comment type="function">
    <text evidence="30">Microtubule-associated protein involved in membrane protein-cytoskeleton interactions. It is thought to anchor the inhibitory glycine receptor (GLYR) to subsynaptic microtubules. Acts as a major instructive molecule at inhibitory synapses, where it also clusters GABA type A receptors.</text>
</comment>
<dbReference type="SMART" id="SM00852">
    <property type="entry name" value="MoCF_biosynth"/>
    <property type="match status" value="2"/>
</dbReference>
<comment type="function">
    <text evidence="33">Catalyzes two steps in the biosynthesis of the molybdenum cofactor. In the first step, molybdopterin is adenylated. Subsequently, molybdate is inserted into adenylated molybdopterin and AMP is released.</text>
</comment>
<dbReference type="GO" id="GO:0006777">
    <property type="term" value="P:Mo-molybdopterin cofactor biosynthetic process"/>
    <property type="evidence" value="ECO:0000318"/>
    <property type="project" value="GO_Central"/>
</dbReference>
<dbReference type="EC" id="2.7.7.75" evidence="8"/>
<dbReference type="SUPFAM" id="SSF53218">
    <property type="entry name" value="Molybdenum cofactor biosynthesis proteins"/>
    <property type="match status" value="2"/>
</dbReference>
<evidence type="ECO:0000256" key="16">
    <source>
        <dbReference type="ARBA" id="ARBA00022840"/>
    </source>
</evidence>
<keyword evidence="13 33" id="KW-0808">Transferase</keyword>
<evidence type="ECO:0000256" key="30">
    <source>
        <dbReference type="ARBA" id="ARBA00059974"/>
    </source>
</evidence>
<comment type="similarity">
    <text evidence="7">In the C-terminal section; belongs to the MoeA family.</text>
</comment>
<evidence type="ECO:0000256" key="14">
    <source>
        <dbReference type="ARBA" id="ARBA00022723"/>
    </source>
</evidence>
<name>E9GEV6_DAPPU</name>
<dbReference type="GO" id="GO:0005829">
    <property type="term" value="C:cytosol"/>
    <property type="evidence" value="ECO:0000318"/>
    <property type="project" value="GO_Central"/>
</dbReference>
<evidence type="ECO:0000256" key="29">
    <source>
        <dbReference type="ARBA" id="ARBA00055539"/>
    </source>
</evidence>
<feature type="domain" description="MoaB/Mog" evidence="34">
    <location>
        <begin position="441"/>
        <end position="584"/>
    </location>
</feature>
<dbReference type="AlphaFoldDB" id="E9GEV6"/>
<proteinExistence type="inferred from homology"/>
<dbReference type="GO" id="GO:0005524">
    <property type="term" value="F:ATP binding"/>
    <property type="evidence" value="ECO:0007669"/>
    <property type="project" value="UniProtKB-UniRule"/>
</dbReference>
<dbReference type="GO" id="GO:0097112">
    <property type="term" value="P:gamma-aminobutyric acid receptor clustering"/>
    <property type="evidence" value="ECO:0000318"/>
    <property type="project" value="GO_Central"/>
</dbReference>
<keyword evidence="10" id="KW-1003">Cell membrane</keyword>
<dbReference type="CDD" id="cd00886">
    <property type="entry name" value="MogA_MoaB"/>
    <property type="match status" value="1"/>
</dbReference>
<comment type="function">
    <text evidence="29">Also has a catalytic activity and catalyzes two steps in the biosynthesis of the molybdenum cofactor. In the first step, molybdopterin is adenylated. Subsequently, molybdate is inserted into adenylated molybdopterin and AMP is released.</text>
</comment>
<dbReference type="SUPFAM" id="SSF63867">
    <property type="entry name" value="MoeA C-terminal domain-like"/>
    <property type="match status" value="1"/>
</dbReference>
<dbReference type="PhylomeDB" id="E9GEV6"/>
<dbReference type="CDD" id="cd00887">
    <property type="entry name" value="MoeA"/>
    <property type="match status" value="1"/>
</dbReference>
<evidence type="ECO:0000313" key="36">
    <source>
        <dbReference type="Proteomes" id="UP000000305"/>
    </source>
</evidence>
<dbReference type="GO" id="GO:0005737">
    <property type="term" value="C:cytoplasm"/>
    <property type="evidence" value="ECO:0000318"/>
    <property type="project" value="GO_Central"/>
</dbReference>
<evidence type="ECO:0000256" key="13">
    <source>
        <dbReference type="ARBA" id="ARBA00022679"/>
    </source>
</evidence>
<dbReference type="GO" id="GO:0046872">
    <property type="term" value="F:metal ion binding"/>
    <property type="evidence" value="ECO:0007669"/>
    <property type="project" value="UniProtKB-UniRule"/>
</dbReference>
<keyword evidence="25" id="KW-0449">Lipoprotein</keyword>
<keyword evidence="16" id="KW-0067">ATP-binding</keyword>
<evidence type="ECO:0000259" key="34">
    <source>
        <dbReference type="SMART" id="SM00852"/>
    </source>
</evidence>
<dbReference type="EMBL" id="GL732541">
    <property type="protein sequence ID" value="EFX82014.1"/>
    <property type="molecule type" value="Genomic_DNA"/>
</dbReference>
<dbReference type="OrthoDB" id="4349954at2759"/>
<evidence type="ECO:0000256" key="33">
    <source>
        <dbReference type="RuleBase" id="RU365090"/>
    </source>
</evidence>
<dbReference type="OMA" id="ESPYPMI"/>
<dbReference type="InterPro" id="IPR038987">
    <property type="entry name" value="MoeA-like"/>
</dbReference>
<organism evidence="35 36">
    <name type="scientific">Daphnia pulex</name>
    <name type="common">Water flea</name>
    <dbReference type="NCBI Taxonomy" id="6669"/>
    <lineage>
        <taxon>Eukaryota</taxon>
        <taxon>Metazoa</taxon>
        <taxon>Ecdysozoa</taxon>
        <taxon>Arthropoda</taxon>
        <taxon>Crustacea</taxon>
        <taxon>Branchiopoda</taxon>
        <taxon>Diplostraca</taxon>
        <taxon>Cladocera</taxon>
        <taxon>Anomopoda</taxon>
        <taxon>Daphniidae</taxon>
        <taxon>Daphnia</taxon>
    </lineage>
</organism>
<dbReference type="InterPro" id="IPR036425">
    <property type="entry name" value="MoaB/Mog-like_dom_sf"/>
</dbReference>
<evidence type="ECO:0000256" key="22">
    <source>
        <dbReference type="ARBA" id="ARBA00023257"/>
    </source>
</evidence>
<dbReference type="GO" id="GO:0030425">
    <property type="term" value="C:dendrite"/>
    <property type="evidence" value="ECO:0000318"/>
    <property type="project" value="GO_Central"/>
</dbReference>
<keyword evidence="11" id="KW-0963">Cytoplasm</keyword>
<dbReference type="GO" id="GO:0045211">
    <property type="term" value="C:postsynaptic membrane"/>
    <property type="evidence" value="ECO:0000318"/>
    <property type="project" value="GO_Central"/>
</dbReference>
<dbReference type="PANTHER" id="PTHR10192:SF5">
    <property type="entry name" value="GEPHYRIN"/>
    <property type="match status" value="1"/>
</dbReference>
<dbReference type="eggNOG" id="KOG2371">
    <property type="taxonomic scope" value="Eukaryota"/>
</dbReference>
<dbReference type="FunFam" id="2.40.340.10:FF:000001">
    <property type="entry name" value="Molybdopterin molybdenumtransferase"/>
    <property type="match status" value="1"/>
</dbReference>
<dbReference type="InterPro" id="IPR005111">
    <property type="entry name" value="MoeA_C_domain_IV"/>
</dbReference>
<evidence type="ECO:0000256" key="20">
    <source>
        <dbReference type="ARBA" id="ARBA00023150"/>
    </source>
</evidence>
<dbReference type="KEGG" id="dpx:DAPPUDRAFT_317081"/>
<dbReference type="SUPFAM" id="SSF63882">
    <property type="entry name" value="MoeA N-terminal region -like"/>
    <property type="match status" value="1"/>
</dbReference>
<evidence type="ECO:0000256" key="21">
    <source>
        <dbReference type="ARBA" id="ARBA00023212"/>
    </source>
</evidence>
<evidence type="ECO:0000313" key="35">
    <source>
        <dbReference type="EMBL" id="EFX82014.1"/>
    </source>
</evidence>
<dbReference type="Gene3D" id="2.170.190.11">
    <property type="entry name" value="Molybdopterin biosynthesis moea protein, domain 3"/>
    <property type="match status" value="1"/>
</dbReference>
<comment type="subcellular location">
    <subcellularLocation>
        <location evidence="3">Cell projection</location>
        <location evidence="3">Dendrite</location>
    </subcellularLocation>
    <subcellularLocation>
        <location evidence="2">Cytoplasm</location>
        <location evidence="2">Cytoskeleton</location>
    </subcellularLocation>
    <subcellularLocation>
        <location evidence="4">Cytoplasm</location>
        <location evidence="4">Cytosol</location>
    </subcellularLocation>
    <subcellularLocation>
        <location evidence="31">Postsynaptic cell membrane</location>
        <topology evidence="31">Lipid-anchor</topology>
        <orientation evidence="31">Cytoplasmic side</orientation>
    </subcellularLocation>
    <subcellularLocation>
        <location evidence="26">Postsynaptic density</location>
    </subcellularLocation>
</comment>
<evidence type="ECO:0000256" key="19">
    <source>
        <dbReference type="ARBA" id="ARBA00023136"/>
    </source>
</evidence>
<comment type="pathway">
    <text evidence="5 33">Cofactor biosynthesis; molybdopterin biosynthesis.</text>
</comment>
<evidence type="ECO:0000256" key="3">
    <source>
        <dbReference type="ARBA" id="ARBA00004279"/>
    </source>
</evidence>
<evidence type="ECO:0000256" key="5">
    <source>
        <dbReference type="ARBA" id="ARBA00005046"/>
    </source>
</evidence>
<keyword evidence="17 33" id="KW-0460">Magnesium</keyword>
<dbReference type="EC" id="2.10.1.1" evidence="9"/>
<dbReference type="GO" id="GO:0007529">
    <property type="term" value="P:establishment of synaptic specificity at neuromuscular junction"/>
    <property type="evidence" value="ECO:0000318"/>
    <property type="project" value="GO_Central"/>
</dbReference>
<keyword evidence="24" id="KW-0966">Cell projection</keyword>
<dbReference type="STRING" id="6669.E9GEV6"/>
<keyword evidence="21" id="KW-0206">Cytoskeleton</keyword>
<dbReference type="Gene3D" id="3.90.105.10">
    <property type="entry name" value="Molybdopterin biosynthesis moea protein, domain 2"/>
    <property type="match status" value="1"/>
</dbReference>
<keyword evidence="19" id="KW-0472">Membrane</keyword>
<dbReference type="FunFam" id="3.40.980.10:FF:000002">
    <property type="entry name" value="Molybdopterin molybdenumtransferase"/>
    <property type="match status" value="1"/>
</dbReference>
<dbReference type="GO" id="GO:0005856">
    <property type="term" value="C:cytoskeleton"/>
    <property type="evidence" value="ECO:0007669"/>
    <property type="project" value="UniProtKB-SubCell"/>
</dbReference>
<keyword evidence="12 33" id="KW-0500">Molybdenum</keyword>
<evidence type="ECO:0000256" key="10">
    <source>
        <dbReference type="ARBA" id="ARBA00022475"/>
    </source>
</evidence>
<reference evidence="35 36" key="1">
    <citation type="journal article" date="2011" name="Science">
        <title>The ecoresponsive genome of Daphnia pulex.</title>
        <authorList>
            <person name="Colbourne J.K."/>
            <person name="Pfrender M.E."/>
            <person name="Gilbert D."/>
            <person name="Thomas W.K."/>
            <person name="Tucker A."/>
            <person name="Oakley T.H."/>
            <person name="Tokishita S."/>
            <person name="Aerts A."/>
            <person name="Arnold G.J."/>
            <person name="Basu M.K."/>
            <person name="Bauer D.J."/>
            <person name="Caceres C.E."/>
            <person name="Carmel L."/>
            <person name="Casola C."/>
            <person name="Choi J.H."/>
            <person name="Detter J.C."/>
            <person name="Dong Q."/>
            <person name="Dusheyko S."/>
            <person name="Eads B.D."/>
            <person name="Frohlich T."/>
            <person name="Geiler-Samerotte K.A."/>
            <person name="Gerlach D."/>
            <person name="Hatcher P."/>
            <person name="Jogdeo S."/>
            <person name="Krijgsveld J."/>
            <person name="Kriventseva E.V."/>
            <person name="Kultz D."/>
            <person name="Laforsch C."/>
            <person name="Lindquist E."/>
            <person name="Lopez J."/>
            <person name="Manak J.R."/>
            <person name="Muller J."/>
            <person name="Pangilinan J."/>
            <person name="Patwardhan R.P."/>
            <person name="Pitluck S."/>
            <person name="Pritham E.J."/>
            <person name="Rechtsteiner A."/>
            <person name="Rho M."/>
            <person name="Rogozin I.B."/>
            <person name="Sakarya O."/>
            <person name="Salamov A."/>
            <person name="Schaack S."/>
            <person name="Shapiro H."/>
            <person name="Shiga Y."/>
            <person name="Skalitzky C."/>
            <person name="Smith Z."/>
            <person name="Souvorov A."/>
            <person name="Sung W."/>
            <person name="Tang Z."/>
            <person name="Tsuchiya D."/>
            <person name="Tu H."/>
            <person name="Vos H."/>
            <person name="Wang M."/>
            <person name="Wolf Y.I."/>
            <person name="Yamagata H."/>
            <person name="Yamada T."/>
            <person name="Ye Y."/>
            <person name="Shaw J.R."/>
            <person name="Andrews J."/>
            <person name="Crease T.J."/>
            <person name="Tang H."/>
            <person name="Lucas S.M."/>
            <person name="Robertson H.M."/>
            <person name="Bork P."/>
            <person name="Koonin E.V."/>
            <person name="Zdobnov E.M."/>
            <person name="Grigoriev I.V."/>
            <person name="Lynch M."/>
            <person name="Boore J.L."/>
        </authorList>
    </citation>
    <scope>NUCLEOTIDE SEQUENCE [LARGE SCALE GENOMIC DNA]</scope>
</reference>
<dbReference type="FunFam" id="3.40.980.10:FF:000001">
    <property type="entry name" value="Molybdopterin molybdenumtransferase"/>
    <property type="match status" value="1"/>
</dbReference>
<dbReference type="GO" id="GO:0099572">
    <property type="term" value="C:postsynaptic specialization"/>
    <property type="evidence" value="ECO:0000318"/>
    <property type="project" value="GO_Central"/>
</dbReference>
<evidence type="ECO:0000256" key="18">
    <source>
        <dbReference type="ARBA" id="ARBA00023018"/>
    </source>
</evidence>
<comment type="catalytic activity">
    <reaction evidence="28">
        <text>molybdopterin + ATP + H(+) = adenylyl-molybdopterin + diphosphate</text>
        <dbReference type="Rhea" id="RHEA:31331"/>
        <dbReference type="ChEBI" id="CHEBI:15378"/>
        <dbReference type="ChEBI" id="CHEBI:30616"/>
        <dbReference type="ChEBI" id="CHEBI:33019"/>
        <dbReference type="ChEBI" id="CHEBI:58698"/>
        <dbReference type="ChEBI" id="CHEBI:62727"/>
        <dbReference type="EC" id="2.7.7.75"/>
    </reaction>
    <physiologicalReaction direction="left-to-right" evidence="28">
        <dbReference type="Rhea" id="RHEA:31332"/>
    </physiologicalReaction>
</comment>
<comment type="similarity">
    <text evidence="6">In the N-terminal section; belongs to the MoaB/Mog family.</text>
</comment>
<evidence type="ECO:0000256" key="4">
    <source>
        <dbReference type="ARBA" id="ARBA00004514"/>
    </source>
</evidence>
<dbReference type="Pfam" id="PF00994">
    <property type="entry name" value="MoCF_biosynth"/>
    <property type="match status" value="2"/>
</dbReference>
<dbReference type="Pfam" id="PF03454">
    <property type="entry name" value="MoeA_C"/>
    <property type="match status" value="1"/>
</dbReference>
<dbReference type="InterPro" id="IPR005110">
    <property type="entry name" value="MoeA_linker/N"/>
</dbReference>
<evidence type="ECO:0000256" key="27">
    <source>
        <dbReference type="ARBA" id="ARBA00050229"/>
    </source>
</evidence>
<dbReference type="UniPathway" id="UPA00344"/>
<evidence type="ECO:0000256" key="8">
    <source>
        <dbReference type="ARBA" id="ARBA00012509"/>
    </source>
</evidence>
<keyword evidence="15" id="KW-0547">Nucleotide-binding</keyword>
<evidence type="ECO:0000256" key="2">
    <source>
        <dbReference type="ARBA" id="ARBA00004245"/>
    </source>
</evidence>
<evidence type="ECO:0000256" key="12">
    <source>
        <dbReference type="ARBA" id="ARBA00022505"/>
    </source>
</evidence>
<evidence type="ECO:0000256" key="25">
    <source>
        <dbReference type="ARBA" id="ARBA00023288"/>
    </source>
</evidence>
<evidence type="ECO:0000256" key="17">
    <source>
        <dbReference type="ARBA" id="ARBA00022842"/>
    </source>
</evidence>
<evidence type="ECO:0000256" key="1">
    <source>
        <dbReference type="ARBA" id="ARBA00001946"/>
    </source>
</evidence>
<dbReference type="PANTHER" id="PTHR10192">
    <property type="entry name" value="MOLYBDOPTERIN BIOSYNTHESIS PROTEIN"/>
    <property type="match status" value="1"/>
</dbReference>
<evidence type="ECO:0000256" key="9">
    <source>
        <dbReference type="ARBA" id="ARBA00013269"/>
    </source>
</evidence>
<sequence>MAALLSKPTLQRTLKCKGAKKKVGAKRLASSNSMREFTTLLGEGLTCQTMSSKENTVSVGLLTVSDGCFQRLTTDTSGACVRNLINEGSHLKATIIVEDCVPDEMDAIHTILTKWCDELNVNLIFTLGGTGFSPRDVTPEATKTIIERDAPGLSLAMIKASLDITPFAMLSRPVCGIRKQSLIINLPGSPKAVKECFHIVSPSLQHAVDLITGRKEVAETHKKMQSSEAAPIKEHHHSCSHHQSRNLEAVAFRPRHSNFPMISVKEAQNIVFNHCNIIGYETIDYMESVGHVLAADVFSTDPLPPFPASMKDGYAVIAADGQGTRQVIGASIAGSQPAEVNVESGFCARISTGAPLPPGADSVVMVEETKLISASEDGSEEFQIEIMAPVKHGQEIRPIGCDIKEGEIVLEQGTILTPTDVGILATVGQTKIKVYALPILAVLSTGNELQESQADLQRGRIRDSNRPALLSFLKQQGFPVVDAGIAKDHPEALYQRINAAFEKADVLVSTGGVSMGEMDLLRHVLVNRFGAVVHFGRVDMKPGKPTTFASCEHDGKKKIVFALPGNPVSAIVTCHLYVIPACRKLSGRKRYLPTTIKAELSSPTGYIPLDFRPEYHRVNVQWHHEKSIPYAMSTGNQQSSRLLSMNRANGLAILPSKTTEMSSISNGTIVDVIVIDQL</sequence>
<dbReference type="PROSITE" id="PS01079">
    <property type="entry name" value="MOCF_BIOSYNTHESIS_2"/>
    <property type="match status" value="1"/>
</dbReference>
<dbReference type="HOGENOM" id="CLU_010186_2_2_1"/>
<keyword evidence="36" id="KW-1185">Reference proteome</keyword>
<protein>
    <recommendedName>
        <fullName evidence="32">Gephyrin</fullName>
        <ecNumber evidence="9">2.10.1.1</ecNumber>
        <ecNumber evidence="8">2.7.7.75</ecNumber>
    </recommendedName>
</protein>
<dbReference type="NCBIfam" id="TIGR00177">
    <property type="entry name" value="molyb_syn"/>
    <property type="match status" value="2"/>
</dbReference>
<dbReference type="GO" id="GO:0061598">
    <property type="term" value="F:molybdopterin adenylyltransferase activity"/>
    <property type="evidence" value="ECO:0007669"/>
    <property type="project" value="UniProtKB-UniRule"/>
</dbReference>
<evidence type="ECO:0000256" key="26">
    <source>
        <dbReference type="ARBA" id="ARBA00034105"/>
    </source>
</evidence>
<comment type="catalytic activity">
    <reaction evidence="27">
        <text>adenylyl-molybdopterin + molybdate = Mo-molybdopterin + AMP + H(+)</text>
        <dbReference type="Rhea" id="RHEA:35047"/>
        <dbReference type="ChEBI" id="CHEBI:15378"/>
        <dbReference type="ChEBI" id="CHEBI:36264"/>
        <dbReference type="ChEBI" id="CHEBI:62727"/>
        <dbReference type="ChEBI" id="CHEBI:71302"/>
        <dbReference type="ChEBI" id="CHEBI:456215"/>
        <dbReference type="EC" id="2.10.1.1"/>
    </reaction>
    <physiologicalReaction direction="left-to-right" evidence="27">
        <dbReference type="Rhea" id="RHEA:35048"/>
    </physiologicalReaction>
</comment>
<evidence type="ECO:0000256" key="31">
    <source>
        <dbReference type="ARBA" id="ARBA00060421"/>
    </source>
</evidence>
<dbReference type="NCBIfam" id="NF045515">
    <property type="entry name" value="Glp_gephyrin"/>
    <property type="match status" value="1"/>
</dbReference>
<evidence type="ECO:0000256" key="28">
    <source>
        <dbReference type="ARBA" id="ARBA00051501"/>
    </source>
</evidence>
<comment type="similarity">
    <text evidence="33">Belongs to the MoeA family.</text>
</comment>
<dbReference type="Gene3D" id="3.40.980.10">
    <property type="entry name" value="MoaB/Mog-like domain"/>
    <property type="match status" value="2"/>
</dbReference>
<evidence type="ECO:0000256" key="7">
    <source>
        <dbReference type="ARBA" id="ARBA00008339"/>
    </source>
</evidence>
<dbReference type="InterPro" id="IPR001453">
    <property type="entry name" value="MoaB/Mog_dom"/>
</dbReference>
<dbReference type="FunCoup" id="E9GEV6">
    <property type="interactions" value="741"/>
</dbReference>
<accession>E9GEV6</accession>
<evidence type="ECO:0000256" key="24">
    <source>
        <dbReference type="ARBA" id="ARBA00023273"/>
    </source>
</evidence>
<comment type="cofactor">
    <cofactor evidence="1 33">
        <name>Mg(2+)</name>
        <dbReference type="ChEBI" id="CHEBI:18420"/>
    </cofactor>
</comment>
<feature type="domain" description="MoaB/Mog" evidence="34">
    <location>
        <begin position="60"/>
        <end position="207"/>
    </location>
</feature>
<dbReference type="Proteomes" id="UP000000305">
    <property type="component" value="Unassembled WGS sequence"/>
</dbReference>
<evidence type="ECO:0000256" key="11">
    <source>
        <dbReference type="ARBA" id="ARBA00022490"/>
    </source>
</evidence>
<keyword evidence="18" id="KW-0770">Synapse</keyword>
<keyword evidence="20 33" id="KW-0501">Molybdenum cofactor biosynthesis</keyword>
<dbReference type="Pfam" id="PF03453">
    <property type="entry name" value="MoeA_N"/>
    <property type="match status" value="1"/>
</dbReference>
<dbReference type="InterPro" id="IPR036688">
    <property type="entry name" value="MoeA_C_domain_IV_sf"/>
</dbReference>
<dbReference type="GO" id="GO:0072579">
    <property type="term" value="P:glycine receptor clustering"/>
    <property type="evidence" value="ECO:0000318"/>
    <property type="project" value="GO_Central"/>
</dbReference>
<evidence type="ECO:0000256" key="32">
    <source>
        <dbReference type="ARBA" id="ARBA00073890"/>
    </source>
</evidence>
<keyword evidence="22" id="KW-0628">Postsynaptic cell membrane</keyword>
<dbReference type="InParanoid" id="E9GEV6"/>
<keyword evidence="14 33" id="KW-0479">Metal-binding</keyword>
<dbReference type="InterPro" id="IPR008284">
    <property type="entry name" value="MoCF_biosynth_CS"/>
</dbReference>
<dbReference type="FunFam" id="2.170.190.11:FF:000001">
    <property type="entry name" value="Molybdopterin molybdenumtransferase"/>
    <property type="match status" value="1"/>
</dbReference>
<evidence type="ECO:0000256" key="15">
    <source>
        <dbReference type="ARBA" id="ARBA00022741"/>
    </source>
</evidence>
<dbReference type="InterPro" id="IPR036135">
    <property type="entry name" value="MoeA_linker/N_sf"/>
</dbReference>